<keyword evidence="2" id="KW-1133">Transmembrane helix</keyword>
<feature type="transmembrane region" description="Helical" evidence="2">
    <location>
        <begin position="47"/>
        <end position="65"/>
    </location>
</feature>
<gene>
    <name evidence="3" type="ORF">QBC40DRAFT_265374</name>
</gene>
<proteinExistence type="predicted"/>
<protein>
    <submittedName>
        <fullName evidence="3">Uncharacterized protein</fullName>
    </submittedName>
</protein>
<evidence type="ECO:0000313" key="3">
    <source>
        <dbReference type="EMBL" id="KAK4200051.1"/>
    </source>
</evidence>
<sequence>MRSPQQKQENGQASGVPEDGEFFSPEGPCWLAKFLDKIKRVARLPGYLRMVGFLTGGSLVARLILAF</sequence>
<evidence type="ECO:0000256" key="2">
    <source>
        <dbReference type="SAM" id="Phobius"/>
    </source>
</evidence>
<keyword evidence="2" id="KW-0812">Transmembrane</keyword>
<organism evidence="3 4">
    <name type="scientific">Triangularia verruculosa</name>
    <dbReference type="NCBI Taxonomy" id="2587418"/>
    <lineage>
        <taxon>Eukaryota</taxon>
        <taxon>Fungi</taxon>
        <taxon>Dikarya</taxon>
        <taxon>Ascomycota</taxon>
        <taxon>Pezizomycotina</taxon>
        <taxon>Sordariomycetes</taxon>
        <taxon>Sordariomycetidae</taxon>
        <taxon>Sordariales</taxon>
        <taxon>Podosporaceae</taxon>
        <taxon>Triangularia</taxon>
    </lineage>
</organism>
<comment type="caution">
    <text evidence="3">The sequence shown here is derived from an EMBL/GenBank/DDBJ whole genome shotgun (WGS) entry which is preliminary data.</text>
</comment>
<feature type="region of interest" description="Disordered" evidence="1">
    <location>
        <begin position="1"/>
        <end position="22"/>
    </location>
</feature>
<keyword evidence="2" id="KW-0472">Membrane</keyword>
<reference evidence="3" key="2">
    <citation type="submission" date="2023-05" db="EMBL/GenBank/DDBJ databases">
        <authorList>
            <consortium name="Lawrence Berkeley National Laboratory"/>
            <person name="Steindorff A."/>
            <person name="Hensen N."/>
            <person name="Bonometti L."/>
            <person name="Westerberg I."/>
            <person name="Brannstrom I.O."/>
            <person name="Guillou S."/>
            <person name="Cros-Aarteil S."/>
            <person name="Calhoun S."/>
            <person name="Haridas S."/>
            <person name="Kuo A."/>
            <person name="Mondo S."/>
            <person name="Pangilinan J."/>
            <person name="Riley R."/>
            <person name="Labutti K."/>
            <person name="Andreopoulos B."/>
            <person name="Lipzen A."/>
            <person name="Chen C."/>
            <person name="Yanf M."/>
            <person name="Daum C."/>
            <person name="Ng V."/>
            <person name="Clum A."/>
            <person name="Ohm R."/>
            <person name="Martin F."/>
            <person name="Silar P."/>
            <person name="Natvig D."/>
            <person name="Lalanne C."/>
            <person name="Gautier V."/>
            <person name="Ament-Velasquez S.L."/>
            <person name="Kruys A."/>
            <person name="Hutchinson M.I."/>
            <person name="Powell A.J."/>
            <person name="Barry K."/>
            <person name="Miller A.N."/>
            <person name="Grigoriev I.V."/>
            <person name="Debuchy R."/>
            <person name="Gladieux P."/>
            <person name="Thoren M.H."/>
            <person name="Johannesson H."/>
        </authorList>
    </citation>
    <scope>NUCLEOTIDE SEQUENCE</scope>
    <source>
        <strain evidence="3">CBS 315.58</strain>
    </source>
</reference>
<dbReference type="EMBL" id="MU863924">
    <property type="protein sequence ID" value="KAK4200051.1"/>
    <property type="molecule type" value="Genomic_DNA"/>
</dbReference>
<name>A0AAN6XGX2_9PEZI</name>
<evidence type="ECO:0000256" key="1">
    <source>
        <dbReference type="SAM" id="MobiDB-lite"/>
    </source>
</evidence>
<evidence type="ECO:0000313" key="4">
    <source>
        <dbReference type="Proteomes" id="UP001303160"/>
    </source>
</evidence>
<feature type="compositionally biased region" description="Polar residues" evidence="1">
    <location>
        <begin position="1"/>
        <end position="13"/>
    </location>
</feature>
<keyword evidence="4" id="KW-1185">Reference proteome</keyword>
<accession>A0AAN6XGX2</accession>
<dbReference type="Proteomes" id="UP001303160">
    <property type="component" value="Unassembled WGS sequence"/>
</dbReference>
<dbReference type="AlphaFoldDB" id="A0AAN6XGX2"/>
<reference evidence="3" key="1">
    <citation type="journal article" date="2023" name="Mol. Phylogenet. Evol.">
        <title>Genome-scale phylogeny and comparative genomics of the fungal order Sordariales.</title>
        <authorList>
            <person name="Hensen N."/>
            <person name="Bonometti L."/>
            <person name="Westerberg I."/>
            <person name="Brannstrom I.O."/>
            <person name="Guillou S."/>
            <person name="Cros-Aarteil S."/>
            <person name="Calhoun S."/>
            <person name="Haridas S."/>
            <person name="Kuo A."/>
            <person name="Mondo S."/>
            <person name="Pangilinan J."/>
            <person name="Riley R."/>
            <person name="LaButti K."/>
            <person name="Andreopoulos B."/>
            <person name="Lipzen A."/>
            <person name="Chen C."/>
            <person name="Yan M."/>
            <person name="Daum C."/>
            <person name="Ng V."/>
            <person name="Clum A."/>
            <person name="Steindorff A."/>
            <person name="Ohm R.A."/>
            <person name="Martin F."/>
            <person name="Silar P."/>
            <person name="Natvig D.O."/>
            <person name="Lalanne C."/>
            <person name="Gautier V."/>
            <person name="Ament-Velasquez S.L."/>
            <person name="Kruys A."/>
            <person name="Hutchinson M.I."/>
            <person name="Powell A.J."/>
            <person name="Barry K."/>
            <person name="Miller A.N."/>
            <person name="Grigoriev I.V."/>
            <person name="Debuchy R."/>
            <person name="Gladieux P."/>
            <person name="Hiltunen Thoren M."/>
            <person name="Johannesson H."/>
        </authorList>
    </citation>
    <scope>NUCLEOTIDE SEQUENCE</scope>
    <source>
        <strain evidence="3">CBS 315.58</strain>
    </source>
</reference>